<dbReference type="SUPFAM" id="SSF103025">
    <property type="entry name" value="Folate-binding domain"/>
    <property type="match status" value="1"/>
</dbReference>
<evidence type="ECO:0008006" key="2">
    <source>
        <dbReference type="Google" id="ProtNLM"/>
    </source>
</evidence>
<accession>A0A381QMK4</accession>
<gene>
    <name evidence="1" type="ORF">METZ01_LOCUS33425</name>
</gene>
<dbReference type="AlphaFoldDB" id="A0A381QMK4"/>
<dbReference type="Pfam" id="PF04268">
    <property type="entry name" value="SoxG"/>
    <property type="match status" value="1"/>
</dbReference>
<dbReference type="EMBL" id="UINC01001432">
    <property type="protein sequence ID" value="SUZ80571.1"/>
    <property type="molecule type" value="Genomic_DNA"/>
</dbReference>
<dbReference type="InterPro" id="IPR007375">
    <property type="entry name" value="SoxG"/>
</dbReference>
<proteinExistence type="predicted"/>
<evidence type="ECO:0000313" key="1">
    <source>
        <dbReference type="EMBL" id="SUZ80571.1"/>
    </source>
</evidence>
<sequence>MGNDNLSCLWISPDEFWIVHSQFQRDLLWKRKDNLPDTMSLVDNSAAYGTLIFKGGKANELLSRWMSYDLNAKLTIGKVASTTFGKAPIIIYQEKKNELTMLVRHSFSHYVAALLVDSAKRL</sequence>
<organism evidence="1">
    <name type="scientific">marine metagenome</name>
    <dbReference type="NCBI Taxonomy" id="408172"/>
    <lineage>
        <taxon>unclassified sequences</taxon>
        <taxon>metagenomes</taxon>
        <taxon>ecological metagenomes</taxon>
    </lineage>
</organism>
<protein>
    <recommendedName>
        <fullName evidence="2">Aminomethyltransferase folate-binding domain-containing protein</fullName>
    </recommendedName>
</protein>
<dbReference type="Gene3D" id="3.30.1360.120">
    <property type="entry name" value="Probable tRNA modification gtpase trme, domain 1"/>
    <property type="match status" value="1"/>
</dbReference>
<name>A0A381QMK4_9ZZZZ</name>
<dbReference type="InterPro" id="IPR027266">
    <property type="entry name" value="TrmE/GcvT-like"/>
</dbReference>
<reference evidence="1" key="1">
    <citation type="submission" date="2018-05" db="EMBL/GenBank/DDBJ databases">
        <authorList>
            <person name="Lanie J.A."/>
            <person name="Ng W.-L."/>
            <person name="Kazmierczak K.M."/>
            <person name="Andrzejewski T.M."/>
            <person name="Davidsen T.M."/>
            <person name="Wayne K.J."/>
            <person name="Tettelin H."/>
            <person name="Glass J.I."/>
            <person name="Rusch D."/>
            <person name="Podicherti R."/>
            <person name="Tsui H.-C.T."/>
            <person name="Winkler M.E."/>
        </authorList>
    </citation>
    <scope>NUCLEOTIDE SEQUENCE</scope>
</reference>